<gene>
    <name evidence="1" type="ORF">B1L04_04065</name>
</gene>
<dbReference type="PANTHER" id="PTHR41775">
    <property type="entry name" value="SECRETED PROTEIN-RELATED"/>
    <property type="match status" value="1"/>
</dbReference>
<sequence>MPTPFVNEEFTFTNPDGSTIRVRGSGNQYYAVFETLDGYTVVKNPDNGFYTYAQLSEDKSQLIATDGIVGQVAPQSLGIQPHLRIETESAKQQAQSAPMLQEGFSQWQVRRQQKKTQLQGISATTSADARPASTVTVGNYLGLCILIKFPDVAASISQQEVSNFCNLPGYAGFGNKGSVRDYFYDNSQGKLTYTNVVTQYYTAAHNRSHYTNPEIDYGTRARELILEALNYLKSQGFNFSQLSSDSNGLIYALNVFYVGPRVNNWAEGLWPHSWSLASPYDVGGGKKLYDYQITNMGSELTLRTFCHENGHMICDFPDLYDYGGQSAGVGNYCLMCYGGNDKNPVQVCAYLKNEAGWASKVTAITPGLTASLPAAKNEFYLYSKNANEYFLIENRQKTGRDTFLPDAGLAIWHVDEQKNGNEEEQMTPSQHYECSLEQADNRFDLEKDVNAGDNADLFRASYKTEFSDSTSPAGKWWDGSNSGLKIAQISAVAATMTFTVPGSAWLEKKQITGLWMINQERNAAAYVDGLGWRKIASESDSVFLGMLALLSAAKERKFPVNLRLENNVIQEIYVF</sequence>
<dbReference type="InterPro" id="IPR008757">
    <property type="entry name" value="Peptidase_M6-like_domain"/>
</dbReference>
<accession>A0A1V4BVL7</accession>
<evidence type="ECO:0000313" key="2">
    <source>
        <dbReference type="Proteomes" id="UP000189835"/>
    </source>
</evidence>
<comment type="caution">
    <text evidence="1">The sequence shown here is derived from an EMBL/GenBank/DDBJ whole genome shotgun (WGS) entry which is preliminary data.</text>
</comment>
<proteinExistence type="predicted"/>
<dbReference type="GO" id="GO:0006508">
    <property type="term" value="P:proteolysis"/>
    <property type="evidence" value="ECO:0007669"/>
    <property type="project" value="UniProtKB-KW"/>
</dbReference>
<organism evidence="1 2">
    <name type="scientific">Microcystis aeruginosa KW</name>
    <dbReference type="NCBI Taxonomy" id="1960155"/>
    <lineage>
        <taxon>Bacteria</taxon>
        <taxon>Bacillati</taxon>
        <taxon>Cyanobacteriota</taxon>
        <taxon>Cyanophyceae</taxon>
        <taxon>Oscillatoriophycideae</taxon>
        <taxon>Chroococcales</taxon>
        <taxon>Microcystaceae</taxon>
        <taxon>Microcystis</taxon>
    </lineage>
</organism>
<reference evidence="1 2" key="1">
    <citation type="submission" date="2017-02" db="EMBL/GenBank/DDBJ databases">
        <title>Genome sequence of Microcystis aeruginosa KW.</title>
        <authorList>
            <person name="Oh H.-M."/>
            <person name="Ahn C.-Y."/>
            <person name="Jeong H."/>
            <person name="Srivastava A."/>
            <person name="Lee H.-G."/>
            <person name="Kang S.-R."/>
        </authorList>
    </citation>
    <scope>NUCLEOTIDE SEQUENCE [LARGE SCALE GENOMIC DNA]</scope>
    <source>
        <strain evidence="1 2">KW</strain>
    </source>
</reference>
<keyword evidence="1" id="KW-0378">Hydrolase</keyword>
<dbReference type="GO" id="GO:0008237">
    <property type="term" value="F:metallopeptidase activity"/>
    <property type="evidence" value="ECO:0007669"/>
    <property type="project" value="UniProtKB-KW"/>
</dbReference>
<keyword evidence="1" id="KW-0645">Protease</keyword>
<keyword evidence="1" id="KW-0482">Metalloprotease</keyword>
<dbReference type="EMBL" id="MVGR01000003">
    <property type="protein sequence ID" value="OPF18663.1"/>
    <property type="molecule type" value="Genomic_DNA"/>
</dbReference>
<dbReference type="NCBIfam" id="TIGR03296">
    <property type="entry name" value="M6dom_TIGR03296"/>
    <property type="match status" value="1"/>
</dbReference>
<name>A0A1V4BVL7_MICAE</name>
<dbReference type="RefSeq" id="WP_079205864.1">
    <property type="nucleotide sequence ID" value="NZ_MVGR01000003.1"/>
</dbReference>
<dbReference type="AlphaFoldDB" id="A0A1V4BVL7"/>
<evidence type="ECO:0000313" key="1">
    <source>
        <dbReference type="EMBL" id="OPF18663.1"/>
    </source>
</evidence>
<protein>
    <submittedName>
        <fullName evidence="1">Metalloprotease</fullName>
    </submittedName>
</protein>
<dbReference type="PANTHER" id="PTHR41775:SF1">
    <property type="entry name" value="PEPTIDASE M6-LIKE DOMAIN-CONTAINING PROTEIN"/>
    <property type="match status" value="1"/>
</dbReference>
<dbReference type="Proteomes" id="UP000189835">
    <property type="component" value="Unassembled WGS sequence"/>
</dbReference>